<evidence type="ECO:0000313" key="2">
    <source>
        <dbReference type="Proteomes" id="UP000324595"/>
    </source>
</evidence>
<sequence>MTITKIDKNLFTSRGRTVIKKPASCLIFYEQKMYGYVTDSEESYLSETGKQVNTFSQLKDDQKMLFKMEGPNPINPFYDAELMDVSNNTVLVAREAKSSLTIFHGDSLYRKRIPFIEEHSLAEEIKADTDF</sequence>
<gene>
    <name evidence="1" type="ORF">LX73_1333</name>
</gene>
<keyword evidence="2" id="KW-1185">Reference proteome</keyword>
<dbReference type="EMBL" id="VNHY01000002">
    <property type="protein sequence ID" value="TYP93626.1"/>
    <property type="molecule type" value="Genomic_DNA"/>
</dbReference>
<proteinExistence type="predicted"/>
<organism evidence="1 2">
    <name type="scientific">Fodinibius salinus</name>
    <dbReference type="NCBI Taxonomy" id="860790"/>
    <lineage>
        <taxon>Bacteria</taxon>
        <taxon>Pseudomonadati</taxon>
        <taxon>Balneolota</taxon>
        <taxon>Balneolia</taxon>
        <taxon>Balneolales</taxon>
        <taxon>Balneolaceae</taxon>
        <taxon>Fodinibius</taxon>
    </lineage>
</organism>
<accession>A0A5D3YKZ6</accession>
<name>A0A5D3YKZ6_9BACT</name>
<protein>
    <submittedName>
        <fullName evidence="1">Uncharacterized protein</fullName>
    </submittedName>
</protein>
<comment type="caution">
    <text evidence="1">The sequence shown here is derived from an EMBL/GenBank/DDBJ whole genome shotgun (WGS) entry which is preliminary data.</text>
</comment>
<evidence type="ECO:0000313" key="1">
    <source>
        <dbReference type="EMBL" id="TYP93626.1"/>
    </source>
</evidence>
<dbReference type="AlphaFoldDB" id="A0A5D3YKZ6"/>
<reference evidence="1 2" key="1">
    <citation type="submission" date="2019-07" db="EMBL/GenBank/DDBJ databases">
        <title>Genomic Encyclopedia of Archaeal and Bacterial Type Strains, Phase II (KMG-II): from individual species to whole genera.</title>
        <authorList>
            <person name="Goeker M."/>
        </authorList>
    </citation>
    <scope>NUCLEOTIDE SEQUENCE [LARGE SCALE GENOMIC DNA]</scope>
    <source>
        <strain evidence="1 2">DSM 21935</strain>
    </source>
</reference>
<dbReference type="Proteomes" id="UP000324595">
    <property type="component" value="Unassembled WGS sequence"/>
</dbReference>